<dbReference type="GO" id="GO:0003677">
    <property type="term" value="F:DNA binding"/>
    <property type="evidence" value="ECO:0007669"/>
    <property type="project" value="UniProtKB-KW"/>
</dbReference>
<dbReference type="EMBL" id="VFPG01000001">
    <property type="protein sequence ID" value="TQM28762.1"/>
    <property type="molecule type" value="Genomic_DNA"/>
</dbReference>
<evidence type="ECO:0000313" key="3">
    <source>
        <dbReference type="Proteomes" id="UP000316331"/>
    </source>
</evidence>
<comment type="caution">
    <text evidence="2">The sequence shown here is derived from an EMBL/GenBank/DDBJ whole genome shotgun (WGS) entry which is preliminary data.</text>
</comment>
<keyword evidence="3" id="KW-1185">Reference proteome</keyword>
<organism evidence="2 3">
    <name type="scientific">Nocardia bhagyanarayanae</name>
    <dbReference type="NCBI Taxonomy" id="1215925"/>
    <lineage>
        <taxon>Bacteria</taxon>
        <taxon>Bacillati</taxon>
        <taxon>Actinomycetota</taxon>
        <taxon>Actinomycetes</taxon>
        <taxon>Mycobacteriales</taxon>
        <taxon>Nocardiaceae</taxon>
        <taxon>Nocardia</taxon>
    </lineage>
</organism>
<keyword evidence="2" id="KW-0238">DNA-binding</keyword>
<proteinExistence type="predicted"/>
<dbReference type="Gene3D" id="3.30.1310.10">
    <property type="entry name" value="Nucleoid-associated protein YbaB-like domain"/>
    <property type="match status" value="1"/>
</dbReference>
<evidence type="ECO:0000313" key="2">
    <source>
        <dbReference type="EMBL" id="TQM28762.1"/>
    </source>
</evidence>
<dbReference type="InterPro" id="IPR004401">
    <property type="entry name" value="YbaB/EbfC"/>
</dbReference>
<protein>
    <submittedName>
        <fullName evidence="2">YbaB/EbfC DNA-binding family protein</fullName>
    </submittedName>
</protein>
<sequence>MRVCGVGENWMARRDAEIADVMDEFRSRIREIAEMQQQRVKLTATASTRDRQISVTVNANGVVIQTKFGSGIDEYSYEDIAKAITRLAQQAAEDVFKKSEQVMAPLAEERARLPKLSDVIPGMPDFQSEIPTEPPVSVAPPGAAERDDAELVFTDVETIEDKPETGKGVTDSVW</sequence>
<gene>
    <name evidence="2" type="ORF">FB390_0336</name>
</gene>
<dbReference type="Proteomes" id="UP000316331">
    <property type="component" value="Unassembled WGS sequence"/>
</dbReference>
<dbReference type="AlphaFoldDB" id="A0A543F4L6"/>
<accession>A0A543F4L6</accession>
<dbReference type="Pfam" id="PF02575">
    <property type="entry name" value="YbaB_DNA_bd"/>
    <property type="match status" value="1"/>
</dbReference>
<feature type="region of interest" description="Disordered" evidence="1">
    <location>
        <begin position="125"/>
        <end position="145"/>
    </location>
</feature>
<evidence type="ECO:0000256" key="1">
    <source>
        <dbReference type="SAM" id="MobiDB-lite"/>
    </source>
</evidence>
<dbReference type="InterPro" id="IPR036894">
    <property type="entry name" value="YbaB-like_sf"/>
</dbReference>
<name>A0A543F4L6_9NOCA</name>
<dbReference type="SUPFAM" id="SSF82607">
    <property type="entry name" value="YbaB-like"/>
    <property type="match status" value="1"/>
</dbReference>
<reference evidence="2 3" key="1">
    <citation type="submission" date="2019-06" db="EMBL/GenBank/DDBJ databases">
        <title>Sequencing the genomes of 1000 actinobacteria strains.</title>
        <authorList>
            <person name="Klenk H.-P."/>
        </authorList>
    </citation>
    <scope>NUCLEOTIDE SEQUENCE [LARGE SCALE GENOMIC DNA]</scope>
    <source>
        <strain evidence="2 3">DSM 103495</strain>
    </source>
</reference>